<reference evidence="6 7" key="1">
    <citation type="journal article" date="2008" name="Int. J. Syst. Evol. Microbiol.">
        <title>Tessaracoccus flavescens sp. nov., isolated from marine sediment.</title>
        <authorList>
            <person name="Lee D.W."/>
            <person name="Lee S.D."/>
        </authorList>
    </citation>
    <scope>NUCLEOTIDE SEQUENCE [LARGE SCALE GENOMIC DNA]</scope>
    <source>
        <strain evidence="6 7">SST-39T</strain>
    </source>
</reference>
<feature type="domain" description="Mannitol dehydrogenase C-terminal" evidence="5">
    <location>
        <begin position="188"/>
        <end position="302"/>
    </location>
</feature>
<evidence type="ECO:0000313" key="7">
    <source>
        <dbReference type="Proteomes" id="UP000188235"/>
    </source>
</evidence>
<gene>
    <name evidence="6" type="ORF">BW733_01285</name>
</gene>
<evidence type="ECO:0000259" key="4">
    <source>
        <dbReference type="Pfam" id="PF01232"/>
    </source>
</evidence>
<proteinExistence type="predicted"/>
<dbReference type="GO" id="GO:0005829">
    <property type="term" value="C:cytosol"/>
    <property type="evidence" value="ECO:0007669"/>
    <property type="project" value="TreeGrafter"/>
</dbReference>
<dbReference type="KEGG" id="tfa:BW733_01285"/>
<dbReference type="Gene3D" id="3.40.50.720">
    <property type="entry name" value="NAD(P)-binding Rossmann-like Domain"/>
    <property type="match status" value="1"/>
</dbReference>
<organism evidence="6 7">
    <name type="scientific">Tessaracoccus flavescens</name>
    <dbReference type="NCBI Taxonomy" id="399497"/>
    <lineage>
        <taxon>Bacteria</taxon>
        <taxon>Bacillati</taxon>
        <taxon>Actinomycetota</taxon>
        <taxon>Actinomycetes</taxon>
        <taxon>Propionibacteriales</taxon>
        <taxon>Propionibacteriaceae</taxon>
        <taxon>Tessaracoccus</taxon>
    </lineage>
</organism>
<dbReference type="InterPro" id="IPR013131">
    <property type="entry name" value="Mannitol_DH_N"/>
</dbReference>
<evidence type="ECO:0000313" key="6">
    <source>
        <dbReference type="EMBL" id="AQP49664.1"/>
    </source>
</evidence>
<dbReference type="GO" id="GO:0008926">
    <property type="term" value="F:mannitol-1-phosphate 5-dehydrogenase activity"/>
    <property type="evidence" value="ECO:0007669"/>
    <property type="project" value="UniProtKB-EC"/>
</dbReference>
<keyword evidence="1" id="KW-0560">Oxidoreductase</keyword>
<dbReference type="InterPro" id="IPR013328">
    <property type="entry name" value="6PGD_dom2"/>
</dbReference>
<comment type="catalytic activity">
    <reaction evidence="3">
        <text>D-mannitol 1-phosphate + NAD(+) = beta-D-fructose 6-phosphate + NADH + H(+)</text>
        <dbReference type="Rhea" id="RHEA:19661"/>
        <dbReference type="ChEBI" id="CHEBI:15378"/>
        <dbReference type="ChEBI" id="CHEBI:57540"/>
        <dbReference type="ChEBI" id="CHEBI:57634"/>
        <dbReference type="ChEBI" id="CHEBI:57945"/>
        <dbReference type="ChEBI" id="CHEBI:61381"/>
        <dbReference type="EC" id="1.1.1.17"/>
    </reaction>
</comment>
<dbReference type="SUPFAM" id="SSF48179">
    <property type="entry name" value="6-phosphogluconate dehydrogenase C-terminal domain-like"/>
    <property type="match status" value="1"/>
</dbReference>
<evidence type="ECO:0000256" key="1">
    <source>
        <dbReference type="ARBA" id="ARBA00023002"/>
    </source>
</evidence>
<sequence length="366" mass="38118">MGPRVAGAAEALSAAGLVAALGSGSYRHATVSDAGSEEVSVENVDAILGSRSEAVVDAVAAADFVATAVGAANLRHLASALADGIRGRSGRPLDVLLAENLHDADEVARGLVAEALGDDAHLLGEVGFLRTSIGRMIPVPTAEQRAADVSWVAVEPYRELPYDAAAAKAPLPDVPDLVGRTDLPFAFYADRKLYLHNLGHALTAYLGGLLGHTEIAEAIEDPRVHRLVNAAMSAATQALSCEYGEPLEAVAANRDDLLARFANHALHDSVERVGRDPRRKLAPGDRFLGAVELTARHGLQAPVSVAVAVGTDALLKELDPNERPNALAALRERVAAAGPAEAARFDAALEAVSPVADLERLAELGR</sequence>
<dbReference type="Gene3D" id="1.10.1040.10">
    <property type="entry name" value="N-(1-d-carboxylethyl)-l-norvaline Dehydrogenase, domain 2"/>
    <property type="match status" value="1"/>
</dbReference>
<dbReference type="PANTHER" id="PTHR30524">
    <property type="entry name" value="MANNITOL-1-PHOSPHATE 5-DEHYDROGENASE"/>
    <property type="match status" value="1"/>
</dbReference>
<dbReference type="Pfam" id="PF01232">
    <property type="entry name" value="Mannitol_dh"/>
    <property type="match status" value="1"/>
</dbReference>
<dbReference type="OrthoDB" id="271711at2"/>
<evidence type="ECO:0000256" key="3">
    <source>
        <dbReference type="ARBA" id="ARBA00048615"/>
    </source>
</evidence>
<dbReference type="SUPFAM" id="SSF51735">
    <property type="entry name" value="NAD(P)-binding Rossmann-fold domains"/>
    <property type="match status" value="1"/>
</dbReference>
<dbReference type="STRING" id="399497.BW733_01285"/>
<dbReference type="InterPro" id="IPR013118">
    <property type="entry name" value="Mannitol_DH_C"/>
</dbReference>
<protein>
    <submittedName>
        <fullName evidence="6">Uncharacterized protein</fullName>
    </submittedName>
</protein>
<dbReference type="InterPro" id="IPR036291">
    <property type="entry name" value="NAD(P)-bd_dom_sf"/>
</dbReference>
<dbReference type="EMBL" id="CP019607">
    <property type="protein sequence ID" value="AQP49664.1"/>
    <property type="molecule type" value="Genomic_DNA"/>
</dbReference>
<dbReference type="GO" id="GO:0019592">
    <property type="term" value="P:mannitol catabolic process"/>
    <property type="evidence" value="ECO:0007669"/>
    <property type="project" value="TreeGrafter"/>
</dbReference>
<evidence type="ECO:0000259" key="5">
    <source>
        <dbReference type="Pfam" id="PF08125"/>
    </source>
</evidence>
<dbReference type="RefSeq" id="WP_077347180.1">
    <property type="nucleotide sequence ID" value="NZ_CP019607.1"/>
</dbReference>
<dbReference type="AlphaFoldDB" id="A0A1Q2CU88"/>
<dbReference type="Pfam" id="PF08125">
    <property type="entry name" value="Mannitol_dh_C"/>
    <property type="match status" value="1"/>
</dbReference>
<dbReference type="PANTHER" id="PTHR30524:SF0">
    <property type="entry name" value="ALTRONATE OXIDOREDUCTASE-RELATED"/>
    <property type="match status" value="1"/>
</dbReference>
<keyword evidence="7" id="KW-1185">Reference proteome</keyword>
<evidence type="ECO:0000256" key="2">
    <source>
        <dbReference type="ARBA" id="ARBA00023027"/>
    </source>
</evidence>
<name>A0A1Q2CU88_9ACTN</name>
<keyword evidence="2" id="KW-0520">NAD</keyword>
<dbReference type="InterPro" id="IPR008927">
    <property type="entry name" value="6-PGluconate_DH-like_C_sf"/>
</dbReference>
<accession>A0A1Q2CU88</accession>
<feature type="domain" description="Mannitol dehydrogenase N-terminal" evidence="4">
    <location>
        <begin position="29"/>
        <end position="172"/>
    </location>
</feature>
<dbReference type="Proteomes" id="UP000188235">
    <property type="component" value="Chromosome"/>
</dbReference>